<organism evidence="3 4">
    <name type="scientific">Zophobas morio</name>
    <dbReference type="NCBI Taxonomy" id="2755281"/>
    <lineage>
        <taxon>Eukaryota</taxon>
        <taxon>Metazoa</taxon>
        <taxon>Ecdysozoa</taxon>
        <taxon>Arthropoda</taxon>
        <taxon>Hexapoda</taxon>
        <taxon>Insecta</taxon>
        <taxon>Pterygota</taxon>
        <taxon>Neoptera</taxon>
        <taxon>Endopterygota</taxon>
        <taxon>Coleoptera</taxon>
        <taxon>Polyphaga</taxon>
        <taxon>Cucujiformia</taxon>
        <taxon>Tenebrionidae</taxon>
        <taxon>Zophobas</taxon>
    </lineage>
</organism>
<gene>
    <name evidence="3" type="ORF">Zmor_006240</name>
</gene>
<evidence type="ECO:0000259" key="2">
    <source>
        <dbReference type="Pfam" id="PF00589"/>
    </source>
</evidence>
<name>A0AA38IUJ3_9CUCU</name>
<comment type="caution">
    <text evidence="3">The sequence shown here is derived from an EMBL/GenBank/DDBJ whole genome shotgun (WGS) entry which is preliminary data.</text>
</comment>
<evidence type="ECO:0000256" key="1">
    <source>
        <dbReference type="ARBA" id="ARBA00023172"/>
    </source>
</evidence>
<evidence type="ECO:0000313" key="4">
    <source>
        <dbReference type="Proteomes" id="UP001168821"/>
    </source>
</evidence>
<dbReference type="AlphaFoldDB" id="A0AA38IUJ3"/>
<dbReference type="GO" id="GO:0006310">
    <property type="term" value="P:DNA recombination"/>
    <property type="evidence" value="ECO:0007669"/>
    <property type="project" value="UniProtKB-KW"/>
</dbReference>
<dbReference type="InterPro" id="IPR002104">
    <property type="entry name" value="Integrase_catalytic"/>
</dbReference>
<dbReference type="Proteomes" id="UP001168821">
    <property type="component" value="Unassembled WGS sequence"/>
</dbReference>
<feature type="domain" description="Tyr recombinase" evidence="2">
    <location>
        <begin position="37"/>
        <end position="143"/>
    </location>
</feature>
<dbReference type="SUPFAM" id="SSF56349">
    <property type="entry name" value="DNA breaking-rejoining enzymes"/>
    <property type="match status" value="1"/>
</dbReference>
<dbReference type="GO" id="GO:0015074">
    <property type="term" value="P:DNA integration"/>
    <property type="evidence" value="ECO:0007669"/>
    <property type="project" value="InterPro"/>
</dbReference>
<sequence length="194" mass="21948">MLSVREKIDCSRFHQVTVFLKTVSTGYVLKKSRVFTEDLEKFLDTAANELYLLLKVVASMGIAGGCRIGELVSMSVDDIGDRGSVLVVQIPDTKTYKKRVFTVVNGGNSIILCLRFTIDCKSGREYIFIIKSKNGPSRSELQMLYALLAERFRRLKLEKKDTASFPVRQNHDPIGKHRNQKTCLSLHICLMLTL</sequence>
<proteinExistence type="predicted"/>
<dbReference type="Gene3D" id="1.10.443.10">
    <property type="entry name" value="Intergrase catalytic core"/>
    <property type="match status" value="1"/>
</dbReference>
<dbReference type="InterPro" id="IPR013762">
    <property type="entry name" value="Integrase-like_cat_sf"/>
</dbReference>
<reference evidence="3" key="1">
    <citation type="journal article" date="2023" name="G3 (Bethesda)">
        <title>Whole genome assemblies of Zophobas morio and Tenebrio molitor.</title>
        <authorList>
            <person name="Kaur S."/>
            <person name="Stinson S.A."/>
            <person name="diCenzo G.C."/>
        </authorList>
    </citation>
    <scope>NUCLEOTIDE SEQUENCE</scope>
    <source>
        <strain evidence="3">QUZm001</strain>
    </source>
</reference>
<protein>
    <recommendedName>
        <fullName evidence="2">Tyr recombinase domain-containing protein</fullName>
    </recommendedName>
</protein>
<dbReference type="InterPro" id="IPR011010">
    <property type="entry name" value="DNA_brk_join_enz"/>
</dbReference>
<keyword evidence="1" id="KW-0233">DNA recombination</keyword>
<keyword evidence="4" id="KW-1185">Reference proteome</keyword>
<dbReference type="EMBL" id="JALNTZ010000002">
    <property type="protein sequence ID" value="KAJ3661861.1"/>
    <property type="molecule type" value="Genomic_DNA"/>
</dbReference>
<dbReference type="GO" id="GO:0003677">
    <property type="term" value="F:DNA binding"/>
    <property type="evidence" value="ECO:0007669"/>
    <property type="project" value="InterPro"/>
</dbReference>
<accession>A0AA38IUJ3</accession>
<evidence type="ECO:0000313" key="3">
    <source>
        <dbReference type="EMBL" id="KAJ3661861.1"/>
    </source>
</evidence>
<dbReference type="Pfam" id="PF00589">
    <property type="entry name" value="Phage_integrase"/>
    <property type="match status" value="1"/>
</dbReference>